<proteinExistence type="inferred from homology"/>
<organism evidence="7">
    <name type="scientific">Desulfovibrio sp. U5L</name>
    <dbReference type="NCBI Taxonomy" id="596152"/>
    <lineage>
        <taxon>Bacteria</taxon>
        <taxon>Pseudomonadati</taxon>
        <taxon>Thermodesulfobacteriota</taxon>
        <taxon>Desulfovibrionia</taxon>
        <taxon>Desulfovibrionales</taxon>
        <taxon>Desulfovibrionaceae</taxon>
        <taxon>Desulfovibrio</taxon>
    </lineage>
</organism>
<gene>
    <name evidence="7" type="ORF">DesU5LDRAFT_3431</name>
</gene>
<dbReference type="PANTHER" id="PTHR30238">
    <property type="entry name" value="MEMBRANE BOUND PREDICTED REDOX MODULATOR"/>
    <property type="match status" value="1"/>
</dbReference>
<comment type="similarity">
    <text evidence="2">Belongs to the TerC family.</text>
</comment>
<dbReference type="eggNOG" id="COG0861">
    <property type="taxonomic scope" value="Bacteria"/>
</dbReference>
<dbReference type="HOGENOM" id="CLU_070543_0_1_7"/>
<feature type="transmembrane region" description="Helical" evidence="6">
    <location>
        <begin position="52"/>
        <end position="71"/>
    </location>
</feature>
<feature type="transmembrane region" description="Helical" evidence="6">
    <location>
        <begin position="168"/>
        <end position="184"/>
    </location>
</feature>
<dbReference type="Pfam" id="PF03741">
    <property type="entry name" value="TerC"/>
    <property type="match status" value="1"/>
</dbReference>
<dbReference type="EMBL" id="JH600068">
    <property type="protein sequence ID" value="EIG55054.1"/>
    <property type="molecule type" value="Genomic_DNA"/>
</dbReference>
<keyword evidence="3 6" id="KW-0812">Transmembrane</keyword>
<evidence type="ECO:0000256" key="1">
    <source>
        <dbReference type="ARBA" id="ARBA00004141"/>
    </source>
</evidence>
<dbReference type="NCBIfam" id="TIGR03717">
    <property type="entry name" value="R_switched_YjbE"/>
    <property type="match status" value="1"/>
</dbReference>
<dbReference type="AlphaFoldDB" id="I2Q5J8"/>
<dbReference type="STRING" id="596152.DesU5LDRAFT_3431"/>
<reference evidence="7" key="1">
    <citation type="submission" date="2011-11" db="EMBL/GenBank/DDBJ databases">
        <title>Improved High-Quality Draft sequence of Desulfovibrio sp. U5L.</title>
        <authorList>
            <consortium name="US DOE Joint Genome Institute"/>
            <person name="Lucas S."/>
            <person name="Han J."/>
            <person name="Lapidus A."/>
            <person name="Cheng J.-F."/>
            <person name="Goodwin L."/>
            <person name="Pitluck S."/>
            <person name="Peters L."/>
            <person name="Ovchinnikova G."/>
            <person name="Held B."/>
            <person name="Detter J.C."/>
            <person name="Han C."/>
            <person name="Tapia R."/>
            <person name="Land M."/>
            <person name="Hauser L."/>
            <person name="Kyrpides N."/>
            <person name="Ivanova N."/>
            <person name="Pagani I."/>
            <person name="Gabster J."/>
            <person name="Walker C."/>
            <person name="Stolyar S."/>
            <person name="Stahl D."/>
            <person name="Arkin A."/>
            <person name="Dehal P."/>
            <person name="Hazen T."/>
            <person name="Woyke T."/>
        </authorList>
    </citation>
    <scope>NUCLEOTIDE SEQUENCE [LARGE SCALE GENOMIC DNA]</scope>
    <source>
        <strain evidence="7">U5L</strain>
    </source>
</reference>
<dbReference type="GO" id="GO:0016020">
    <property type="term" value="C:membrane"/>
    <property type="evidence" value="ECO:0007669"/>
    <property type="project" value="UniProtKB-SubCell"/>
</dbReference>
<feature type="transmembrane region" description="Helical" evidence="6">
    <location>
        <begin position="14"/>
        <end position="40"/>
    </location>
</feature>
<protein>
    <submittedName>
        <fullName evidence="7">Integral membrane protein, YjbE family</fullName>
    </submittedName>
</protein>
<keyword evidence="4 6" id="KW-1133">Transmembrane helix</keyword>
<dbReference type="InterPro" id="IPR022301">
    <property type="entry name" value="Integral_membrane_YjbE"/>
</dbReference>
<feature type="transmembrane region" description="Helical" evidence="6">
    <location>
        <begin position="108"/>
        <end position="134"/>
    </location>
</feature>
<feature type="transmembrane region" description="Helical" evidence="6">
    <location>
        <begin position="204"/>
        <end position="222"/>
    </location>
</feature>
<keyword evidence="5 6" id="KW-0472">Membrane</keyword>
<name>I2Q5J8_9BACT</name>
<accession>I2Q5J8</accession>
<evidence type="ECO:0000256" key="2">
    <source>
        <dbReference type="ARBA" id="ARBA00007511"/>
    </source>
</evidence>
<feature type="transmembrane region" description="Helical" evidence="6">
    <location>
        <begin position="140"/>
        <end position="161"/>
    </location>
</feature>
<evidence type="ECO:0000313" key="7">
    <source>
        <dbReference type="EMBL" id="EIG55054.1"/>
    </source>
</evidence>
<dbReference type="OrthoDB" id="5295733at2"/>
<evidence type="ECO:0000256" key="6">
    <source>
        <dbReference type="SAM" id="Phobius"/>
    </source>
</evidence>
<evidence type="ECO:0000256" key="4">
    <source>
        <dbReference type="ARBA" id="ARBA00022989"/>
    </source>
</evidence>
<evidence type="ECO:0000256" key="3">
    <source>
        <dbReference type="ARBA" id="ARBA00022692"/>
    </source>
</evidence>
<evidence type="ECO:0000256" key="5">
    <source>
        <dbReference type="ARBA" id="ARBA00023136"/>
    </source>
</evidence>
<sequence>MLDLLNGFAFSLDFFTALLSIVAIDVVLAGDNAVVIALAVRNLPPRTRARGILLGAGAAVILRVALTFFAAKLLDLPYLKLVGGGLIAWIAVKLLTDAADAKEGKACTTFFQAMITIVVADLVMSTDNILAVAGASKGNLALLVFGLGLSIPFVVFASNLLSRIMDRYPVIVVVGAAVLGKVAAEMVLTDPWLAPHLGLGRPGLYAGEIVGAAGVVAVGWLWSRRAAAKGC</sequence>
<feature type="transmembrane region" description="Helical" evidence="6">
    <location>
        <begin position="77"/>
        <end position="96"/>
    </location>
</feature>
<dbReference type="PANTHER" id="PTHR30238:SF4">
    <property type="entry name" value="SLL1022 PROTEIN"/>
    <property type="match status" value="1"/>
</dbReference>
<dbReference type="InterPro" id="IPR005496">
    <property type="entry name" value="Integral_membrane_TerC"/>
</dbReference>
<comment type="subcellular location">
    <subcellularLocation>
        <location evidence="1">Membrane</location>
        <topology evidence="1">Multi-pass membrane protein</topology>
    </subcellularLocation>
</comment>